<organism evidence="2">
    <name type="scientific">marine sediment metagenome</name>
    <dbReference type="NCBI Taxonomy" id="412755"/>
    <lineage>
        <taxon>unclassified sequences</taxon>
        <taxon>metagenomes</taxon>
        <taxon>ecological metagenomes</taxon>
    </lineage>
</organism>
<accession>A0A0F9W4J3</accession>
<evidence type="ECO:0000259" key="1">
    <source>
        <dbReference type="Pfam" id="PF09588"/>
    </source>
</evidence>
<feature type="domain" description="YqaJ viral recombinase" evidence="1">
    <location>
        <begin position="54"/>
        <end position="173"/>
    </location>
</feature>
<comment type="caution">
    <text evidence="2">The sequence shown here is derived from an EMBL/GenBank/DDBJ whole genome shotgun (WGS) entry which is preliminary data.</text>
</comment>
<dbReference type="Pfam" id="PF09588">
    <property type="entry name" value="YqaJ"/>
    <property type="match status" value="1"/>
</dbReference>
<dbReference type="AlphaFoldDB" id="A0A0F9W4J3"/>
<dbReference type="EMBL" id="LAZR01000228">
    <property type="protein sequence ID" value="KKN80576.1"/>
    <property type="molecule type" value="Genomic_DNA"/>
</dbReference>
<dbReference type="InterPro" id="IPR011604">
    <property type="entry name" value="PDDEXK-like_dom_sf"/>
</dbReference>
<dbReference type="InterPro" id="IPR019080">
    <property type="entry name" value="YqaJ_viral_recombinase"/>
</dbReference>
<proteinExistence type="predicted"/>
<sequence>MWFFFALLDSSNRLIIRNNIMKLIEHLPQKAVITPEDAKRWVDGVMRFETERAEWHVDRLSGFGGSDIGAVIRGVSGSRESGFSTLERVVEQKLMKRLPLRQDHNMQRGTVLEELAALALMYRHGAVRDTAAMAKVASGSTRPGYEWLIGNQDDIVFINNKRLIVDYKVPSTFSEDIDFDYVAQLHHYGLMARMAGVKLDGYLLAKMELAPELAKSLVAKFPTMSEADKHQLAKTIATTDVPGMRIVALGVEHRRSMDLDILDIGGYAWEEYVLKGVVPSMKPTELAVLSQEQILNLANLQQQFAMAKSGISHLDTIASQAVSKMGELLAPVDLASQKLPVNIVNISKKNYDKVQLVNEAIARGANESELLPDSPAYLVTALVEEIKRLQGDPVADHLFDRSPDSGKAKTFLESIEGYDVESLRQEGINVLLSRKKADKETQLGMIDSAESAMAPWFERHVIGNDFDADAVVDDQLESWEKEAATGTLLGTELAVASDEESVTHKSPMTKSAGLR</sequence>
<dbReference type="SUPFAM" id="SSF52980">
    <property type="entry name" value="Restriction endonuclease-like"/>
    <property type="match status" value="1"/>
</dbReference>
<dbReference type="Gene3D" id="3.90.320.10">
    <property type="match status" value="1"/>
</dbReference>
<evidence type="ECO:0000313" key="2">
    <source>
        <dbReference type="EMBL" id="KKN80576.1"/>
    </source>
</evidence>
<gene>
    <name evidence="2" type="ORF">LCGC14_0327950</name>
</gene>
<protein>
    <recommendedName>
        <fullName evidence="1">YqaJ viral recombinase domain-containing protein</fullName>
    </recommendedName>
</protein>
<dbReference type="InterPro" id="IPR011335">
    <property type="entry name" value="Restrct_endonuc-II-like"/>
</dbReference>
<reference evidence="2" key="1">
    <citation type="journal article" date="2015" name="Nature">
        <title>Complex archaea that bridge the gap between prokaryotes and eukaryotes.</title>
        <authorList>
            <person name="Spang A."/>
            <person name="Saw J.H."/>
            <person name="Jorgensen S.L."/>
            <person name="Zaremba-Niedzwiedzka K."/>
            <person name="Martijn J."/>
            <person name="Lind A.E."/>
            <person name="van Eijk R."/>
            <person name="Schleper C."/>
            <person name="Guy L."/>
            <person name="Ettema T.J."/>
        </authorList>
    </citation>
    <scope>NUCLEOTIDE SEQUENCE</scope>
</reference>
<name>A0A0F9W4J3_9ZZZZ</name>